<dbReference type="RefSeq" id="WP_346029837.1">
    <property type="nucleotide sequence ID" value="NZ_BAAANV010000029.1"/>
</dbReference>
<dbReference type="Pfam" id="PF17853">
    <property type="entry name" value="GGDEF_2"/>
    <property type="match status" value="1"/>
</dbReference>
<dbReference type="PANTHER" id="PTHR33744">
    <property type="entry name" value="CARBOHYDRATE DIACID REGULATOR"/>
    <property type="match status" value="1"/>
</dbReference>
<dbReference type="EMBL" id="BAAANV010000029">
    <property type="protein sequence ID" value="GAA1537824.1"/>
    <property type="molecule type" value="Genomic_DNA"/>
</dbReference>
<comment type="similarity">
    <text evidence="1">Belongs to the CdaR family.</text>
</comment>
<dbReference type="Proteomes" id="UP001501288">
    <property type="component" value="Unassembled WGS sequence"/>
</dbReference>
<sequence>MVARSPVSDASMTAIHRASSAMATHASARVESRHAWFSDLAADDRSWIGVIAQDGIRSFLGWLRHPSVDDSRAIDIFANAPRELARRITLEQTLDLLRTVIEVVEEEAPQHARAEERAAVREAVLRYAREVAFGAAHVYARAAESRGAWDARLESLVVDAVVRGEPDESLGSRVNALGWAEVRGVTVVVGSSPAGGESSVVDPLRRAARHAGLEVLVSVEGRRMIAIIGPVTDPIEAATTLAGHFGPGPVVCGPKVPHLYAAGRSARDAIRGYEAAPAAPQLPRPTRSDDLLAARAVAGDDKARRALASIATGTLDVGSPLGDTARTYLRTGSLEGTARELFVHANTVRYRLGRILDATDLDLTDTHDAFALRLAIMFADLEAGRRAPRPRGDVGL</sequence>
<proteinExistence type="inferred from homology"/>
<comment type="caution">
    <text evidence="4">The sequence shown here is derived from an EMBL/GenBank/DDBJ whole genome shotgun (WGS) entry which is preliminary data.</text>
</comment>
<name>A0ABN2BDY8_9MICO</name>
<feature type="domain" description="PucR C-terminal helix-turn-helix" evidence="2">
    <location>
        <begin position="323"/>
        <end position="376"/>
    </location>
</feature>
<keyword evidence="5" id="KW-1185">Reference proteome</keyword>
<gene>
    <name evidence="4" type="primary">fasR</name>
    <name evidence="4" type="ORF">GCM10009762_09380</name>
</gene>
<evidence type="ECO:0000313" key="4">
    <source>
        <dbReference type="EMBL" id="GAA1537824.1"/>
    </source>
</evidence>
<evidence type="ECO:0000259" key="2">
    <source>
        <dbReference type="Pfam" id="PF13556"/>
    </source>
</evidence>
<protein>
    <submittedName>
        <fullName evidence="4">Fatty acid biosynthesis transcriptional regulator FasR</fullName>
    </submittedName>
</protein>
<dbReference type="PANTHER" id="PTHR33744:SF7">
    <property type="entry name" value="PUCR FAMILY TRANSCRIPTIONAL REGULATOR"/>
    <property type="match status" value="1"/>
</dbReference>
<dbReference type="InterPro" id="IPR025736">
    <property type="entry name" value="PucR_C-HTH_dom"/>
</dbReference>
<reference evidence="4 5" key="1">
    <citation type="journal article" date="2019" name="Int. J. Syst. Evol. Microbiol.">
        <title>The Global Catalogue of Microorganisms (GCM) 10K type strain sequencing project: providing services to taxonomists for standard genome sequencing and annotation.</title>
        <authorList>
            <consortium name="The Broad Institute Genomics Platform"/>
            <consortium name="The Broad Institute Genome Sequencing Center for Infectious Disease"/>
            <person name="Wu L."/>
            <person name="Ma J."/>
        </authorList>
    </citation>
    <scope>NUCLEOTIDE SEQUENCE [LARGE SCALE GENOMIC DNA]</scope>
    <source>
        <strain evidence="4 5">JCM 14588</strain>
    </source>
</reference>
<evidence type="ECO:0000259" key="3">
    <source>
        <dbReference type="Pfam" id="PF17853"/>
    </source>
</evidence>
<dbReference type="Pfam" id="PF13556">
    <property type="entry name" value="HTH_30"/>
    <property type="match status" value="1"/>
</dbReference>
<evidence type="ECO:0000256" key="1">
    <source>
        <dbReference type="ARBA" id="ARBA00006754"/>
    </source>
</evidence>
<organism evidence="4 5">
    <name type="scientific">Dermacoccus barathri</name>
    <dbReference type="NCBI Taxonomy" id="322601"/>
    <lineage>
        <taxon>Bacteria</taxon>
        <taxon>Bacillati</taxon>
        <taxon>Actinomycetota</taxon>
        <taxon>Actinomycetes</taxon>
        <taxon>Micrococcales</taxon>
        <taxon>Dermacoccaceae</taxon>
        <taxon>Dermacoccus</taxon>
    </lineage>
</organism>
<feature type="domain" description="CdaR GGDEF-like" evidence="3">
    <location>
        <begin position="164"/>
        <end position="271"/>
    </location>
</feature>
<accession>A0ABN2BDY8</accession>
<dbReference type="InterPro" id="IPR051448">
    <property type="entry name" value="CdaR-like_regulators"/>
</dbReference>
<dbReference type="InterPro" id="IPR042070">
    <property type="entry name" value="PucR_C-HTH_sf"/>
</dbReference>
<dbReference type="InterPro" id="IPR041522">
    <property type="entry name" value="CdaR_GGDEF"/>
</dbReference>
<dbReference type="Gene3D" id="1.10.10.2840">
    <property type="entry name" value="PucR C-terminal helix-turn-helix domain"/>
    <property type="match status" value="1"/>
</dbReference>
<evidence type="ECO:0000313" key="5">
    <source>
        <dbReference type="Proteomes" id="UP001501288"/>
    </source>
</evidence>